<name>A0ACB7T8U2_HYAAI</name>
<evidence type="ECO:0000313" key="1">
    <source>
        <dbReference type="EMBL" id="KAH6942409.1"/>
    </source>
</evidence>
<proteinExistence type="predicted"/>
<comment type="caution">
    <text evidence="1">The sequence shown here is derived from an EMBL/GenBank/DDBJ whole genome shotgun (WGS) entry which is preliminary data.</text>
</comment>
<dbReference type="Proteomes" id="UP000821845">
    <property type="component" value="Chromosome 10"/>
</dbReference>
<protein>
    <submittedName>
        <fullName evidence="1">Uncharacterized protein</fullName>
    </submittedName>
</protein>
<evidence type="ECO:0000313" key="2">
    <source>
        <dbReference type="Proteomes" id="UP000821845"/>
    </source>
</evidence>
<gene>
    <name evidence="1" type="ORF">HPB50_004582</name>
</gene>
<dbReference type="EMBL" id="CM023490">
    <property type="protein sequence ID" value="KAH6942409.1"/>
    <property type="molecule type" value="Genomic_DNA"/>
</dbReference>
<accession>A0ACB7T8U2</accession>
<keyword evidence="2" id="KW-1185">Reference proteome</keyword>
<reference evidence="1" key="1">
    <citation type="submission" date="2020-05" db="EMBL/GenBank/DDBJ databases">
        <title>Large-scale comparative analyses of tick genomes elucidate their genetic diversity and vector capacities.</title>
        <authorList>
            <person name="Jia N."/>
            <person name="Wang J."/>
            <person name="Shi W."/>
            <person name="Du L."/>
            <person name="Sun Y."/>
            <person name="Zhan W."/>
            <person name="Jiang J."/>
            <person name="Wang Q."/>
            <person name="Zhang B."/>
            <person name="Ji P."/>
            <person name="Sakyi L.B."/>
            <person name="Cui X."/>
            <person name="Yuan T."/>
            <person name="Jiang B."/>
            <person name="Yang W."/>
            <person name="Lam T.T.-Y."/>
            <person name="Chang Q."/>
            <person name="Ding S."/>
            <person name="Wang X."/>
            <person name="Zhu J."/>
            <person name="Ruan X."/>
            <person name="Zhao L."/>
            <person name="Wei J."/>
            <person name="Que T."/>
            <person name="Du C."/>
            <person name="Cheng J."/>
            <person name="Dai P."/>
            <person name="Han X."/>
            <person name="Huang E."/>
            <person name="Gao Y."/>
            <person name="Liu J."/>
            <person name="Shao H."/>
            <person name="Ye R."/>
            <person name="Li L."/>
            <person name="Wei W."/>
            <person name="Wang X."/>
            <person name="Wang C."/>
            <person name="Yang T."/>
            <person name="Huo Q."/>
            <person name="Li W."/>
            <person name="Guo W."/>
            <person name="Chen H."/>
            <person name="Zhou L."/>
            <person name="Ni X."/>
            <person name="Tian J."/>
            <person name="Zhou Y."/>
            <person name="Sheng Y."/>
            <person name="Liu T."/>
            <person name="Pan Y."/>
            <person name="Xia L."/>
            <person name="Li J."/>
            <person name="Zhao F."/>
            <person name="Cao W."/>
        </authorList>
    </citation>
    <scope>NUCLEOTIDE SEQUENCE</scope>
    <source>
        <strain evidence="1">Hyas-2018</strain>
    </source>
</reference>
<sequence>MLFQELWIFKADWDDDLPQYIVAKMHDWKKELIRFPRVPVPRQLMSGVTEPRNIQLHVFLDASRKAYVACAYLRRRQQWSYGYQSHYSQIKDSHIESSIVAATRPNGRIGTPLLTIRKLPDSGNLVALREGGAGLPTTLSSGPLSARPCSRIRRRSTGPAFGQLLTFEGYFIH</sequence>
<organism evidence="1 2">
    <name type="scientific">Hyalomma asiaticum</name>
    <name type="common">Tick</name>
    <dbReference type="NCBI Taxonomy" id="266040"/>
    <lineage>
        <taxon>Eukaryota</taxon>
        <taxon>Metazoa</taxon>
        <taxon>Ecdysozoa</taxon>
        <taxon>Arthropoda</taxon>
        <taxon>Chelicerata</taxon>
        <taxon>Arachnida</taxon>
        <taxon>Acari</taxon>
        <taxon>Parasitiformes</taxon>
        <taxon>Ixodida</taxon>
        <taxon>Ixodoidea</taxon>
        <taxon>Ixodidae</taxon>
        <taxon>Hyalomminae</taxon>
        <taxon>Hyalomma</taxon>
    </lineage>
</organism>